<dbReference type="OMA" id="WMAFHIN"/>
<keyword evidence="1" id="KW-0812">Transmembrane</keyword>
<dbReference type="PANTHER" id="PTHR40465">
    <property type="entry name" value="CHROMOSOME 1, WHOLE GENOME SHOTGUN SEQUENCE"/>
    <property type="match status" value="1"/>
</dbReference>
<dbReference type="Pfam" id="PF20152">
    <property type="entry name" value="DUF6534"/>
    <property type="match status" value="1"/>
</dbReference>
<dbReference type="GeneID" id="18881619"/>
<protein>
    <recommendedName>
        <fullName evidence="2">DUF6534 domain-containing protein</fullName>
    </recommendedName>
</protein>
<feature type="transmembrane region" description="Helical" evidence="1">
    <location>
        <begin position="133"/>
        <end position="157"/>
    </location>
</feature>
<name>R7S4A9_PUNST</name>
<feature type="transmembrane region" description="Helical" evidence="1">
    <location>
        <begin position="240"/>
        <end position="259"/>
    </location>
</feature>
<evidence type="ECO:0000259" key="2">
    <source>
        <dbReference type="Pfam" id="PF20152"/>
    </source>
</evidence>
<dbReference type="PANTHER" id="PTHR40465:SF1">
    <property type="entry name" value="DUF6534 DOMAIN-CONTAINING PROTEIN"/>
    <property type="match status" value="1"/>
</dbReference>
<keyword evidence="1" id="KW-0472">Membrane</keyword>
<feature type="domain" description="DUF6534" evidence="2">
    <location>
        <begin position="180"/>
        <end position="263"/>
    </location>
</feature>
<feature type="transmembrane region" description="Helical" evidence="1">
    <location>
        <begin position="21"/>
        <end position="44"/>
    </location>
</feature>
<feature type="transmembrane region" description="Helical" evidence="1">
    <location>
        <begin position="99"/>
        <end position="121"/>
    </location>
</feature>
<gene>
    <name evidence="3" type="ORF">PUNSTDRAFT_146338</name>
</gene>
<dbReference type="InterPro" id="IPR045339">
    <property type="entry name" value="DUF6534"/>
</dbReference>
<keyword evidence="1" id="KW-1133">Transmembrane helix</keyword>
<dbReference type="OrthoDB" id="2864380at2759"/>
<evidence type="ECO:0000313" key="3">
    <source>
        <dbReference type="EMBL" id="EIN04684.1"/>
    </source>
</evidence>
<dbReference type="eggNOG" id="ENOG502R1E8">
    <property type="taxonomic scope" value="Eukaryota"/>
</dbReference>
<keyword evidence="4" id="KW-1185">Reference proteome</keyword>
<feature type="transmembrane region" description="Helical" evidence="1">
    <location>
        <begin position="213"/>
        <end position="234"/>
    </location>
</feature>
<evidence type="ECO:0000256" key="1">
    <source>
        <dbReference type="SAM" id="Phobius"/>
    </source>
</evidence>
<organism evidence="3 4">
    <name type="scientific">Punctularia strigosozonata (strain HHB-11173)</name>
    <name type="common">White-rot fungus</name>
    <dbReference type="NCBI Taxonomy" id="741275"/>
    <lineage>
        <taxon>Eukaryota</taxon>
        <taxon>Fungi</taxon>
        <taxon>Dikarya</taxon>
        <taxon>Basidiomycota</taxon>
        <taxon>Agaricomycotina</taxon>
        <taxon>Agaricomycetes</taxon>
        <taxon>Corticiales</taxon>
        <taxon>Punctulariaceae</taxon>
        <taxon>Punctularia</taxon>
    </lineage>
</organism>
<dbReference type="RefSeq" id="XP_007388077.1">
    <property type="nucleotide sequence ID" value="XM_007388015.1"/>
</dbReference>
<proteinExistence type="predicted"/>
<dbReference type="AlphaFoldDB" id="R7S4A9"/>
<evidence type="ECO:0000313" key="4">
    <source>
        <dbReference type="Proteomes" id="UP000054196"/>
    </source>
</evidence>
<accession>R7S4A9</accession>
<dbReference type="HOGENOM" id="CLU_046025_1_0_1"/>
<feature type="transmembrane region" description="Helical" evidence="1">
    <location>
        <begin position="56"/>
        <end position="79"/>
    </location>
</feature>
<reference evidence="4" key="1">
    <citation type="journal article" date="2012" name="Science">
        <title>The Paleozoic origin of enzymatic lignin decomposition reconstructed from 31 fungal genomes.</title>
        <authorList>
            <person name="Floudas D."/>
            <person name="Binder M."/>
            <person name="Riley R."/>
            <person name="Barry K."/>
            <person name="Blanchette R.A."/>
            <person name="Henrissat B."/>
            <person name="Martinez A.T."/>
            <person name="Otillar R."/>
            <person name="Spatafora J.W."/>
            <person name="Yadav J.S."/>
            <person name="Aerts A."/>
            <person name="Benoit I."/>
            <person name="Boyd A."/>
            <person name="Carlson A."/>
            <person name="Copeland A."/>
            <person name="Coutinho P.M."/>
            <person name="de Vries R.P."/>
            <person name="Ferreira P."/>
            <person name="Findley K."/>
            <person name="Foster B."/>
            <person name="Gaskell J."/>
            <person name="Glotzer D."/>
            <person name="Gorecki P."/>
            <person name="Heitman J."/>
            <person name="Hesse C."/>
            <person name="Hori C."/>
            <person name="Igarashi K."/>
            <person name="Jurgens J.A."/>
            <person name="Kallen N."/>
            <person name="Kersten P."/>
            <person name="Kohler A."/>
            <person name="Kuees U."/>
            <person name="Kumar T.K.A."/>
            <person name="Kuo A."/>
            <person name="LaButti K."/>
            <person name="Larrondo L.F."/>
            <person name="Lindquist E."/>
            <person name="Ling A."/>
            <person name="Lombard V."/>
            <person name="Lucas S."/>
            <person name="Lundell T."/>
            <person name="Martin R."/>
            <person name="McLaughlin D.J."/>
            <person name="Morgenstern I."/>
            <person name="Morin E."/>
            <person name="Murat C."/>
            <person name="Nagy L.G."/>
            <person name="Nolan M."/>
            <person name="Ohm R.A."/>
            <person name="Patyshakuliyeva A."/>
            <person name="Rokas A."/>
            <person name="Ruiz-Duenas F.J."/>
            <person name="Sabat G."/>
            <person name="Salamov A."/>
            <person name="Samejima M."/>
            <person name="Schmutz J."/>
            <person name="Slot J.C."/>
            <person name="St John F."/>
            <person name="Stenlid J."/>
            <person name="Sun H."/>
            <person name="Sun S."/>
            <person name="Syed K."/>
            <person name="Tsang A."/>
            <person name="Wiebenga A."/>
            <person name="Young D."/>
            <person name="Pisabarro A."/>
            <person name="Eastwood D.C."/>
            <person name="Martin F."/>
            <person name="Cullen D."/>
            <person name="Grigoriev I.V."/>
            <person name="Hibbett D.S."/>
        </authorList>
    </citation>
    <scope>NUCLEOTIDE SEQUENCE [LARGE SCALE GENOMIC DNA]</scope>
    <source>
        <strain evidence="4">HHB-11173 SS5</strain>
    </source>
</reference>
<dbReference type="Proteomes" id="UP000054196">
    <property type="component" value="Unassembled WGS sequence"/>
</dbReference>
<dbReference type="KEGG" id="psq:PUNSTDRAFT_146338"/>
<sequence>MTVTLIPDVYFEDHIVDSYEWALWGIFFGAVLCGISIMQTWTYVHNNNDRLSLRVFVLVTVLFDTAAIVSVPFAFINFIESYGDIPALLKVPVAFPIETSLSSSVIFMVQIYFVHQLYVLSQRMTSRLRPLRVVAGFFTCAGFVLSWLMIAASVIAPDIPHLNSGSFCFYTLFCSIALLLSDVLATISFCSVLQSFKTGLGTDNFLKKLGFYLLVRGYLVTACQLVTLILFLWRHVGMEWTLFHILLSKVYVITMLAMLNSRRQLRALLEDVSVSLPPIPSGGELRFADVSTWVVAVRTGQTVQLEEDSDVITGPFLNDDHERHSVDVTDSAADDDEKDMSISTAFMLVGDEKKVTRDVVSNMV</sequence>
<dbReference type="EMBL" id="JH687553">
    <property type="protein sequence ID" value="EIN04684.1"/>
    <property type="molecule type" value="Genomic_DNA"/>
</dbReference>
<feature type="transmembrane region" description="Helical" evidence="1">
    <location>
        <begin position="169"/>
        <end position="193"/>
    </location>
</feature>